<dbReference type="InterPro" id="IPR009057">
    <property type="entry name" value="Homeodomain-like_sf"/>
</dbReference>
<dbReference type="Gene3D" id="3.30.420.10">
    <property type="entry name" value="Ribonuclease H-like superfamily/Ribonuclease H"/>
    <property type="match status" value="1"/>
</dbReference>
<accession>A0A9J6H8X8</accession>
<dbReference type="OMA" id="LEWANAQ"/>
<evidence type="ECO:0000259" key="2">
    <source>
        <dbReference type="Pfam" id="PF01498"/>
    </source>
</evidence>
<comment type="caution">
    <text evidence="3">The sequence shown here is derived from an EMBL/GenBank/DDBJ whole genome shotgun (WGS) entry which is preliminary data.</text>
</comment>
<organism evidence="3 4">
    <name type="scientific">Haemaphysalis longicornis</name>
    <name type="common">Bush tick</name>
    <dbReference type="NCBI Taxonomy" id="44386"/>
    <lineage>
        <taxon>Eukaryota</taxon>
        <taxon>Metazoa</taxon>
        <taxon>Ecdysozoa</taxon>
        <taxon>Arthropoda</taxon>
        <taxon>Chelicerata</taxon>
        <taxon>Arachnida</taxon>
        <taxon>Acari</taxon>
        <taxon>Parasitiformes</taxon>
        <taxon>Ixodida</taxon>
        <taxon>Ixodoidea</taxon>
        <taxon>Ixodidae</taxon>
        <taxon>Haemaphysalinae</taxon>
        <taxon>Haemaphysalis</taxon>
    </lineage>
</organism>
<sequence>MPSVPEEDRLRMIHLFQEGIRQRDIAKATGRPLCTVNRILQACRDEGRIENLPRGHRPRATTSEQDMLIVAAAAVKPSLTSKQIKCELDLSASTKTVRRRLHDVRLRNCVPARKPKLSEANKLARLLFAEDHATWTAEDWSCVLFTDESTFSSRRDQRQGIWRAVNTAMSDANVFPFVLKPNSNRIHSDSANIIKR</sequence>
<gene>
    <name evidence="3" type="ORF">HPB48_026164</name>
</gene>
<dbReference type="GO" id="GO:0015074">
    <property type="term" value="P:DNA integration"/>
    <property type="evidence" value="ECO:0007669"/>
    <property type="project" value="InterPro"/>
</dbReference>
<proteinExistence type="predicted"/>
<evidence type="ECO:0000313" key="3">
    <source>
        <dbReference type="EMBL" id="KAH9384171.1"/>
    </source>
</evidence>
<keyword evidence="4" id="KW-1185">Reference proteome</keyword>
<feature type="domain" description="Transposase Tc1-like" evidence="2">
    <location>
        <begin position="69"/>
        <end position="133"/>
    </location>
</feature>
<dbReference type="Pfam" id="PF13384">
    <property type="entry name" value="HTH_23"/>
    <property type="match status" value="1"/>
</dbReference>
<reference evidence="3 4" key="1">
    <citation type="journal article" date="2020" name="Cell">
        <title>Large-Scale Comparative Analyses of Tick Genomes Elucidate Their Genetic Diversity and Vector Capacities.</title>
        <authorList>
            <consortium name="Tick Genome and Microbiome Consortium (TIGMIC)"/>
            <person name="Jia N."/>
            <person name="Wang J."/>
            <person name="Shi W."/>
            <person name="Du L."/>
            <person name="Sun Y."/>
            <person name="Zhan W."/>
            <person name="Jiang J.F."/>
            <person name="Wang Q."/>
            <person name="Zhang B."/>
            <person name="Ji P."/>
            <person name="Bell-Sakyi L."/>
            <person name="Cui X.M."/>
            <person name="Yuan T.T."/>
            <person name="Jiang B.G."/>
            <person name="Yang W.F."/>
            <person name="Lam T.T."/>
            <person name="Chang Q.C."/>
            <person name="Ding S.J."/>
            <person name="Wang X.J."/>
            <person name="Zhu J.G."/>
            <person name="Ruan X.D."/>
            <person name="Zhao L."/>
            <person name="Wei J.T."/>
            <person name="Ye R.Z."/>
            <person name="Que T.C."/>
            <person name="Du C.H."/>
            <person name="Zhou Y.H."/>
            <person name="Cheng J.X."/>
            <person name="Dai P.F."/>
            <person name="Guo W.B."/>
            <person name="Han X.H."/>
            <person name="Huang E.J."/>
            <person name="Li L.F."/>
            <person name="Wei W."/>
            <person name="Gao Y.C."/>
            <person name="Liu J.Z."/>
            <person name="Shao H.Z."/>
            <person name="Wang X."/>
            <person name="Wang C.C."/>
            <person name="Yang T.C."/>
            <person name="Huo Q.B."/>
            <person name="Li W."/>
            <person name="Chen H.Y."/>
            <person name="Chen S.E."/>
            <person name="Zhou L.G."/>
            <person name="Ni X.B."/>
            <person name="Tian J.H."/>
            <person name="Sheng Y."/>
            <person name="Liu T."/>
            <person name="Pan Y.S."/>
            <person name="Xia L.Y."/>
            <person name="Li J."/>
            <person name="Zhao F."/>
            <person name="Cao W.C."/>
        </authorList>
    </citation>
    <scope>NUCLEOTIDE SEQUENCE [LARGE SCALE GENOMIC DNA]</scope>
    <source>
        <strain evidence="3">HaeL-2018</strain>
    </source>
</reference>
<dbReference type="GO" id="GO:0006313">
    <property type="term" value="P:DNA transposition"/>
    <property type="evidence" value="ECO:0007669"/>
    <property type="project" value="InterPro"/>
</dbReference>
<dbReference type="Gene3D" id="1.10.10.10">
    <property type="entry name" value="Winged helix-like DNA-binding domain superfamily/Winged helix DNA-binding domain"/>
    <property type="match status" value="1"/>
</dbReference>
<dbReference type="EMBL" id="JABSTR010001724">
    <property type="protein sequence ID" value="KAH9384171.1"/>
    <property type="molecule type" value="Genomic_DNA"/>
</dbReference>
<evidence type="ECO:0000313" key="4">
    <source>
        <dbReference type="Proteomes" id="UP000821853"/>
    </source>
</evidence>
<dbReference type="SUPFAM" id="SSF46689">
    <property type="entry name" value="Homeodomain-like"/>
    <property type="match status" value="1"/>
</dbReference>
<dbReference type="GO" id="GO:0005634">
    <property type="term" value="C:nucleus"/>
    <property type="evidence" value="ECO:0007669"/>
    <property type="project" value="UniProtKB-SubCell"/>
</dbReference>
<evidence type="ECO:0000256" key="1">
    <source>
        <dbReference type="ARBA" id="ARBA00004123"/>
    </source>
</evidence>
<dbReference type="InterPro" id="IPR002492">
    <property type="entry name" value="Transposase_Tc1-like"/>
</dbReference>
<dbReference type="InterPro" id="IPR036397">
    <property type="entry name" value="RNaseH_sf"/>
</dbReference>
<dbReference type="OrthoDB" id="6415144at2759"/>
<comment type="subcellular location">
    <subcellularLocation>
        <location evidence="1">Nucleus</location>
    </subcellularLocation>
</comment>
<dbReference type="AlphaFoldDB" id="A0A9J6H8X8"/>
<dbReference type="Proteomes" id="UP000821853">
    <property type="component" value="Unassembled WGS sequence"/>
</dbReference>
<protein>
    <recommendedName>
        <fullName evidence="2">Transposase Tc1-like domain-containing protein</fullName>
    </recommendedName>
</protein>
<dbReference type="InterPro" id="IPR036388">
    <property type="entry name" value="WH-like_DNA-bd_sf"/>
</dbReference>
<name>A0A9J6H8X8_HAELO</name>
<dbReference type="Pfam" id="PF01498">
    <property type="entry name" value="HTH_Tnp_Tc3_2"/>
    <property type="match status" value="1"/>
</dbReference>
<dbReference type="VEuPathDB" id="VectorBase:HLOH_055397"/>
<dbReference type="GO" id="GO:0003677">
    <property type="term" value="F:DNA binding"/>
    <property type="evidence" value="ECO:0007669"/>
    <property type="project" value="InterPro"/>
</dbReference>